<keyword evidence="3" id="KW-0611">Plant defense</keyword>
<name>A0A5N6KRT6_9ROSI</name>
<feature type="coiled-coil region" evidence="5">
    <location>
        <begin position="32"/>
        <end position="77"/>
    </location>
</feature>
<evidence type="ECO:0000259" key="7">
    <source>
        <dbReference type="PROSITE" id="PS50157"/>
    </source>
</evidence>
<dbReference type="PROSITE" id="PS00028">
    <property type="entry name" value="ZINC_FINGER_C2H2_1"/>
    <property type="match status" value="1"/>
</dbReference>
<keyword evidence="9" id="KW-1185">Reference proteome</keyword>
<dbReference type="SUPFAM" id="SSF52058">
    <property type="entry name" value="L domain-like"/>
    <property type="match status" value="1"/>
</dbReference>
<feature type="compositionally biased region" description="Acidic residues" evidence="6">
    <location>
        <begin position="722"/>
        <end position="739"/>
    </location>
</feature>
<dbReference type="InterPro" id="IPR003591">
    <property type="entry name" value="Leu-rich_rpt_typical-subtyp"/>
</dbReference>
<dbReference type="Pfam" id="PF23247">
    <property type="entry name" value="LRR_RPS2"/>
    <property type="match status" value="1"/>
</dbReference>
<protein>
    <recommendedName>
        <fullName evidence="7">C2H2-type domain-containing protein</fullName>
    </recommendedName>
</protein>
<dbReference type="Proteomes" id="UP000327013">
    <property type="component" value="Unassembled WGS sequence"/>
</dbReference>
<dbReference type="InterPro" id="IPR013087">
    <property type="entry name" value="Znf_C2H2_type"/>
</dbReference>
<comment type="caution">
    <text evidence="8">The sequence shown here is derived from an EMBL/GenBank/DDBJ whole genome shotgun (WGS) entry which is preliminary data.</text>
</comment>
<evidence type="ECO:0000313" key="8">
    <source>
        <dbReference type="EMBL" id="KAB8340722.1"/>
    </source>
</evidence>
<evidence type="ECO:0000313" key="9">
    <source>
        <dbReference type="Proteomes" id="UP000327013"/>
    </source>
</evidence>
<dbReference type="EMBL" id="VIBQ01000011">
    <property type="protein sequence ID" value="KAB8340722.1"/>
    <property type="molecule type" value="Genomic_DNA"/>
</dbReference>
<dbReference type="OrthoDB" id="1938824at2759"/>
<feature type="domain" description="C2H2-type" evidence="7">
    <location>
        <begin position="265"/>
        <end position="287"/>
    </location>
</feature>
<dbReference type="InterPro" id="IPR057135">
    <property type="entry name" value="At4g27190-like_LRR"/>
</dbReference>
<evidence type="ECO:0000256" key="4">
    <source>
        <dbReference type="PROSITE-ProRule" id="PRU00042"/>
    </source>
</evidence>
<evidence type="ECO:0000256" key="1">
    <source>
        <dbReference type="ARBA" id="ARBA00022614"/>
    </source>
</evidence>
<proteinExistence type="predicted"/>
<dbReference type="Pfam" id="PF23598">
    <property type="entry name" value="LRR_14"/>
    <property type="match status" value="1"/>
</dbReference>
<reference evidence="8 9" key="1">
    <citation type="submission" date="2019-06" db="EMBL/GenBank/DDBJ databases">
        <title>A chromosomal-level reference genome of Carpinus fangiana (Coryloideae, Betulaceae).</title>
        <authorList>
            <person name="Yang X."/>
            <person name="Wang Z."/>
            <person name="Zhang L."/>
            <person name="Hao G."/>
            <person name="Liu J."/>
            <person name="Yang Y."/>
        </authorList>
    </citation>
    <scope>NUCLEOTIDE SEQUENCE [LARGE SCALE GENOMIC DNA]</scope>
    <source>
        <strain evidence="8">Cfa_2016G</strain>
        <tissue evidence="8">Leaf</tissue>
    </source>
</reference>
<dbReference type="PROSITE" id="PS50157">
    <property type="entry name" value="ZINC_FINGER_C2H2_2"/>
    <property type="match status" value="1"/>
</dbReference>
<organism evidence="8 9">
    <name type="scientific">Carpinus fangiana</name>
    <dbReference type="NCBI Taxonomy" id="176857"/>
    <lineage>
        <taxon>Eukaryota</taxon>
        <taxon>Viridiplantae</taxon>
        <taxon>Streptophyta</taxon>
        <taxon>Embryophyta</taxon>
        <taxon>Tracheophyta</taxon>
        <taxon>Spermatophyta</taxon>
        <taxon>Magnoliopsida</taxon>
        <taxon>eudicotyledons</taxon>
        <taxon>Gunneridae</taxon>
        <taxon>Pentapetalae</taxon>
        <taxon>rosids</taxon>
        <taxon>fabids</taxon>
        <taxon>Fagales</taxon>
        <taxon>Betulaceae</taxon>
        <taxon>Carpinus</taxon>
    </lineage>
</organism>
<keyword evidence="4" id="KW-0863">Zinc-finger</keyword>
<evidence type="ECO:0000256" key="5">
    <source>
        <dbReference type="SAM" id="Coils"/>
    </source>
</evidence>
<evidence type="ECO:0000256" key="3">
    <source>
        <dbReference type="ARBA" id="ARBA00022821"/>
    </source>
</evidence>
<keyword evidence="4" id="KW-0479">Metal-binding</keyword>
<keyword evidence="1" id="KW-0433">Leucine-rich repeat</keyword>
<evidence type="ECO:0000256" key="6">
    <source>
        <dbReference type="SAM" id="MobiDB-lite"/>
    </source>
</evidence>
<accession>A0A5N6KRT6</accession>
<dbReference type="PANTHER" id="PTHR33463:SF179">
    <property type="entry name" value="NB-ARC DOMAIN-CONTAINING PROTEIN"/>
    <property type="match status" value="1"/>
</dbReference>
<dbReference type="SMART" id="SM00369">
    <property type="entry name" value="LRR_TYP"/>
    <property type="match status" value="3"/>
</dbReference>
<keyword evidence="5" id="KW-0175">Coiled coil</keyword>
<feature type="region of interest" description="Disordered" evidence="6">
    <location>
        <begin position="718"/>
        <end position="739"/>
    </location>
</feature>
<dbReference type="AlphaFoldDB" id="A0A5N6KRT6"/>
<dbReference type="InterPro" id="IPR050905">
    <property type="entry name" value="Plant_NBS-LRR"/>
</dbReference>
<dbReference type="Gene3D" id="3.80.10.10">
    <property type="entry name" value="Ribonuclease Inhibitor"/>
    <property type="match status" value="2"/>
</dbReference>
<gene>
    <name evidence="8" type="ORF">FH972_022285</name>
</gene>
<dbReference type="InterPro" id="IPR032675">
    <property type="entry name" value="LRR_dom_sf"/>
</dbReference>
<evidence type="ECO:0000256" key="2">
    <source>
        <dbReference type="ARBA" id="ARBA00022737"/>
    </source>
</evidence>
<sequence>MNAKLDQLLNSFKESQKGIEQKEKSVSFDSMEANFEDINARYELKMRQLEEQRADRMKQHADKMKQHADRLKSMEGNFSSEFGNQDVGQDFVQEDADDMQFHLLGSFTELQKGMEPKDRSVSFDSMEVNFGSTSKGGMHAGDGGGFQRLKIASLEECQEIKNGWPDDIGDNIRDNNKVCQAHSSAIAFDLPSDMTFDLPSDMTFESSNTGVLDLLNKAALQGSTSYPGDIEVLKDLKNGLTSLSVSSDVDYLAPSFEGLWATNQFICEICNKGFQEDQNLQLHRRDHDLQWKLPQRTNEDFWVVLNESLPETSGEEGIEKQITSESQGVAIDLLQPNSSERSKEVKVEFDLFGQDEKFEIEEPETSDMDWTTFSVSLEFFHQREVLQSCLMWGGLGLTEPPKEEDWKNAKKIYLMDNELSDLPKNPRCPVLSTLFLQRNYKLRTIPPSFFDHMPSLQILNLSRTGIKSLPESILRLVSLKRLFLNDCHRFMILSPKVGALEQLEVLDLEGTDIMDLPKEIKELTNLTCLEVSFCAYLSNVRRAMQSEVVVPCGIISALSHLEELNMSVNPDDKRWNACVEAIVIEVCTLQSLNNLKFYFPRVELVRHFLLNSPMWVHPSLSHFRFTVGHHVKRTMSRLPHDVEFELEQWERCLKYINGVAIPTEIKEILQYSTAFFLERHATVNKLSDFGIGNMKQLKCCVMGECNEVEVIIDETNARKEDGEADANEDDDEVDACEEDDRNEIVSKTSGAKTIVLGSLEYLYIYYMKNLRRIWEGPAQPKCLSLLKSLTLRTCPQLTTIFTIGLLNNLYNLEELTVEDCPSIKNLVSCENFAEHKTSDFLPNLKRISLHYMPGLISISVGLHIAPRLEWLSFYNCPNLKHLLIEEVSSKALKRIKGEWNWWVALKWRSGRPSYLDDIFVPINI</sequence>
<keyword evidence="2" id="KW-0677">Repeat</keyword>
<dbReference type="InterPro" id="IPR055414">
    <property type="entry name" value="LRR_R13L4/SHOC2-like"/>
</dbReference>
<dbReference type="GO" id="GO:0008270">
    <property type="term" value="F:zinc ion binding"/>
    <property type="evidence" value="ECO:0007669"/>
    <property type="project" value="UniProtKB-KW"/>
</dbReference>
<dbReference type="PANTHER" id="PTHR33463">
    <property type="entry name" value="NB-ARC DOMAIN-CONTAINING PROTEIN-RELATED"/>
    <property type="match status" value="1"/>
</dbReference>
<keyword evidence="4" id="KW-0862">Zinc</keyword>